<dbReference type="PROSITE" id="PS50222">
    <property type="entry name" value="EF_HAND_2"/>
    <property type="match status" value="2"/>
</dbReference>
<keyword evidence="7" id="KW-1185">Reference proteome</keyword>
<dbReference type="FunFam" id="1.10.238.10:FF:000073">
    <property type="entry name" value="calcineurin B-like protein 3"/>
    <property type="match status" value="1"/>
</dbReference>
<evidence type="ECO:0000256" key="3">
    <source>
        <dbReference type="ARBA" id="ARBA00023774"/>
    </source>
</evidence>
<dbReference type="InterPro" id="IPR045198">
    <property type="entry name" value="CNBL1-10"/>
</dbReference>
<sequence>MGCLCTKQRLGHEEVAILAAQTCFDETEIKALYELFKKLSSSLVADGFISKEEFQLGLFRNSKKQSLFADRMFQLFDSNHDGVIEFSEFVLTLSIFHPDAPQSEKVAFAFQIYDLWQTGFIEHGEVKEMIWALLDESDLILSDDIVEAIIDKTFEAVDSKRDGKIDLEEWKEFVAHNPSLLKNMTVPYLKDITRAFPSFVQRSDTEVDTNNSI</sequence>
<dbReference type="Proteomes" id="UP001054252">
    <property type="component" value="Unassembled WGS sequence"/>
</dbReference>
<dbReference type="InterPro" id="IPR002048">
    <property type="entry name" value="EF_hand_dom"/>
</dbReference>
<dbReference type="PANTHER" id="PTHR23056:SF108">
    <property type="entry name" value="CALCINEURIN B-LIKE PROTEIN 5"/>
    <property type="match status" value="1"/>
</dbReference>
<dbReference type="CDD" id="cd00051">
    <property type="entry name" value="EFh"/>
    <property type="match status" value="1"/>
</dbReference>
<dbReference type="GO" id="GO:0005509">
    <property type="term" value="F:calcium ion binding"/>
    <property type="evidence" value="ECO:0007669"/>
    <property type="project" value="UniProtKB-UniRule"/>
</dbReference>
<dbReference type="InterPro" id="IPR018247">
    <property type="entry name" value="EF_Hand_1_Ca_BS"/>
</dbReference>
<dbReference type="PRINTS" id="PR00450">
    <property type="entry name" value="RECOVERIN"/>
</dbReference>
<comment type="subunit">
    <text evidence="4">Homodimer. Interacts with CIPK.</text>
</comment>
<dbReference type="SMART" id="SM00054">
    <property type="entry name" value="EFh"/>
    <property type="match status" value="3"/>
</dbReference>
<dbReference type="Pfam" id="PF00036">
    <property type="entry name" value="EF-hand_1"/>
    <property type="match status" value="1"/>
</dbReference>
<name>A0AAV5LTL3_9ROSI</name>
<dbReference type="PANTHER" id="PTHR23056">
    <property type="entry name" value="CALCINEURIN B"/>
    <property type="match status" value="1"/>
</dbReference>
<dbReference type="EMBL" id="BPVZ01000138">
    <property type="protein sequence ID" value="GKV40016.1"/>
    <property type="molecule type" value="Genomic_DNA"/>
</dbReference>
<comment type="subcellular location">
    <subcellularLocation>
        <location evidence="4">Membrane</location>
    </subcellularLocation>
</comment>
<evidence type="ECO:0000259" key="5">
    <source>
        <dbReference type="PROSITE" id="PS50222"/>
    </source>
</evidence>
<dbReference type="GO" id="GO:0019900">
    <property type="term" value="F:kinase binding"/>
    <property type="evidence" value="ECO:0007669"/>
    <property type="project" value="UniProtKB-UniRule"/>
</dbReference>
<evidence type="ECO:0000313" key="7">
    <source>
        <dbReference type="Proteomes" id="UP001054252"/>
    </source>
</evidence>
<comment type="similarity">
    <text evidence="3 4">Belongs to the calcineurin regulatory subunit family.</text>
</comment>
<gene>
    <name evidence="6" type="ORF">SLEP1_g47700</name>
</gene>
<keyword evidence="2 4" id="KW-0106">Calcium</keyword>
<feature type="domain" description="EF-hand" evidence="5">
    <location>
        <begin position="64"/>
        <end position="99"/>
    </location>
</feature>
<keyword evidence="4" id="KW-0472">Membrane</keyword>
<evidence type="ECO:0000256" key="4">
    <source>
        <dbReference type="RuleBase" id="RU369080"/>
    </source>
</evidence>
<evidence type="ECO:0000313" key="6">
    <source>
        <dbReference type="EMBL" id="GKV40016.1"/>
    </source>
</evidence>
<dbReference type="Gene3D" id="1.10.238.10">
    <property type="entry name" value="EF-hand"/>
    <property type="match status" value="1"/>
</dbReference>
<dbReference type="Pfam" id="PF13202">
    <property type="entry name" value="EF-hand_5"/>
    <property type="match status" value="2"/>
</dbReference>
<keyword evidence="1 4" id="KW-0677">Repeat</keyword>
<proteinExistence type="inferred from homology"/>
<protein>
    <recommendedName>
        <fullName evidence="4">Calcineurin B-like protein</fullName>
    </recommendedName>
</protein>
<organism evidence="6 7">
    <name type="scientific">Rubroshorea leprosula</name>
    <dbReference type="NCBI Taxonomy" id="152421"/>
    <lineage>
        <taxon>Eukaryota</taxon>
        <taxon>Viridiplantae</taxon>
        <taxon>Streptophyta</taxon>
        <taxon>Embryophyta</taxon>
        <taxon>Tracheophyta</taxon>
        <taxon>Spermatophyta</taxon>
        <taxon>Magnoliopsida</taxon>
        <taxon>eudicotyledons</taxon>
        <taxon>Gunneridae</taxon>
        <taxon>Pentapetalae</taxon>
        <taxon>rosids</taxon>
        <taxon>malvids</taxon>
        <taxon>Malvales</taxon>
        <taxon>Dipterocarpaceae</taxon>
        <taxon>Rubroshorea</taxon>
    </lineage>
</organism>
<dbReference type="PROSITE" id="PS00018">
    <property type="entry name" value="EF_HAND_1"/>
    <property type="match status" value="1"/>
</dbReference>
<comment type="caution">
    <text evidence="6">The sequence shown here is derived from an EMBL/GenBank/DDBJ whole genome shotgun (WGS) entry which is preliminary data.</text>
</comment>
<feature type="domain" description="EF-hand" evidence="5">
    <location>
        <begin position="145"/>
        <end position="180"/>
    </location>
</feature>
<evidence type="ECO:0000256" key="1">
    <source>
        <dbReference type="ARBA" id="ARBA00022737"/>
    </source>
</evidence>
<dbReference type="SUPFAM" id="SSF47473">
    <property type="entry name" value="EF-hand"/>
    <property type="match status" value="1"/>
</dbReference>
<dbReference type="GO" id="GO:0019722">
    <property type="term" value="P:calcium-mediated signaling"/>
    <property type="evidence" value="ECO:0007669"/>
    <property type="project" value="UniProtKB-UniRule"/>
</dbReference>
<dbReference type="InterPro" id="IPR011992">
    <property type="entry name" value="EF-hand-dom_pair"/>
</dbReference>
<dbReference type="AlphaFoldDB" id="A0AAV5LTL3"/>
<keyword evidence="4" id="KW-0479">Metal-binding</keyword>
<accession>A0AAV5LTL3</accession>
<comment type="function">
    <text evidence="4">Acts as a calcium sensor. CBL proteins interact with CIPK serine-threonine protein kinases. Binding of a CBL protein to the regulatory NAF domain of a CIPK protein lead to the activation of the kinase in a calcium-dependent manner.</text>
</comment>
<evidence type="ECO:0000256" key="2">
    <source>
        <dbReference type="ARBA" id="ARBA00022837"/>
    </source>
</evidence>
<dbReference type="GO" id="GO:0016020">
    <property type="term" value="C:membrane"/>
    <property type="evidence" value="ECO:0007669"/>
    <property type="project" value="UniProtKB-SubCell"/>
</dbReference>
<reference evidence="6 7" key="1">
    <citation type="journal article" date="2021" name="Commun. Biol.">
        <title>The genome of Shorea leprosula (Dipterocarpaceae) highlights the ecological relevance of drought in aseasonal tropical rainforests.</title>
        <authorList>
            <person name="Ng K.K.S."/>
            <person name="Kobayashi M.J."/>
            <person name="Fawcett J.A."/>
            <person name="Hatakeyama M."/>
            <person name="Paape T."/>
            <person name="Ng C.H."/>
            <person name="Ang C.C."/>
            <person name="Tnah L.H."/>
            <person name="Lee C.T."/>
            <person name="Nishiyama T."/>
            <person name="Sese J."/>
            <person name="O'Brien M.J."/>
            <person name="Copetti D."/>
            <person name="Mohd Noor M.I."/>
            <person name="Ong R.C."/>
            <person name="Putra M."/>
            <person name="Sireger I.Z."/>
            <person name="Indrioko S."/>
            <person name="Kosugi Y."/>
            <person name="Izuno A."/>
            <person name="Isagi Y."/>
            <person name="Lee S.L."/>
            <person name="Shimizu K.K."/>
        </authorList>
    </citation>
    <scope>NUCLEOTIDE SEQUENCE [LARGE SCALE GENOMIC DNA]</scope>
    <source>
        <strain evidence="6">214</strain>
    </source>
</reference>